<gene>
    <name evidence="6" type="ORF">MELLADRAFT_88689</name>
</gene>
<keyword evidence="7" id="KW-1185">Reference proteome</keyword>
<dbReference type="Gene3D" id="3.30.56.30">
    <property type="entry name" value="Signal recognition particle, SRP19-like subunit"/>
    <property type="match status" value="1"/>
</dbReference>
<dbReference type="GO" id="GO:0008312">
    <property type="term" value="F:7S RNA binding"/>
    <property type="evidence" value="ECO:0007669"/>
    <property type="project" value="InterPro"/>
</dbReference>
<dbReference type="Pfam" id="PF01922">
    <property type="entry name" value="SRP19"/>
    <property type="match status" value="1"/>
</dbReference>
<dbReference type="KEGG" id="mlr:MELLADRAFT_88689"/>
<dbReference type="VEuPathDB" id="FungiDB:MELLADRAFT_88689"/>
<dbReference type="SUPFAM" id="SSF69695">
    <property type="entry name" value="SRP19"/>
    <property type="match status" value="1"/>
</dbReference>
<evidence type="ECO:0000256" key="3">
    <source>
        <dbReference type="ARBA" id="ARBA00023135"/>
    </source>
</evidence>
<dbReference type="InterPro" id="IPR036521">
    <property type="entry name" value="SRP19-like_sf"/>
</dbReference>
<keyword evidence="4" id="KW-0687">Ribonucleoprotein</keyword>
<dbReference type="STRING" id="747676.F4RSM5"/>
<organism evidence="7">
    <name type="scientific">Melampsora larici-populina (strain 98AG31 / pathotype 3-4-7)</name>
    <name type="common">Poplar leaf rust fungus</name>
    <dbReference type="NCBI Taxonomy" id="747676"/>
    <lineage>
        <taxon>Eukaryota</taxon>
        <taxon>Fungi</taxon>
        <taxon>Dikarya</taxon>
        <taxon>Basidiomycota</taxon>
        <taxon>Pucciniomycotina</taxon>
        <taxon>Pucciniomycetes</taxon>
        <taxon>Pucciniales</taxon>
        <taxon>Melampsoraceae</taxon>
        <taxon>Melampsora</taxon>
    </lineage>
</organism>
<dbReference type="PANTHER" id="PTHR17453">
    <property type="entry name" value="SIGNAL RECOGNITION PARTICLE 19 KD PROTEIN"/>
    <property type="match status" value="1"/>
</dbReference>
<proteinExistence type="predicted"/>
<protein>
    <recommendedName>
        <fullName evidence="8">Signal recognition particle, SRP19 subunit</fullName>
    </recommendedName>
</protein>
<dbReference type="RefSeq" id="XP_007412063.1">
    <property type="nucleotide sequence ID" value="XM_007412001.1"/>
</dbReference>
<dbReference type="eggNOG" id="KOG3198">
    <property type="taxonomic scope" value="Eukaryota"/>
</dbReference>
<evidence type="ECO:0000256" key="2">
    <source>
        <dbReference type="ARBA" id="ARBA00022490"/>
    </source>
</evidence>
<evidence type="ECO:0000256" key="4">
    <source>
        <dbReference type="ARBA" id="ARBA00023274"/>
    </source>
</evidence>
<evidence type="ECO:0000313" key="6">
    <source>
        <dbReference type="EMBL" id="EGG04624.1"/>
    </source>
</evidence>
<reference evidence="7" key="1">
    <citation type="journal article" date="2011" name="Proc. Natl. Acad. Sci. U.S.A.">
        <title>Obligate biotrophy features unraveled by the genomic analysis of rust fungi.</title>
        <authorList>
            <person name="Duplessis S."/>
            <person name="Cuomo C.A."/>
            <person name="Lin Y.-C."/>
            <person name="Aerts A."/>
            <person name="Tisserant E."/>
            <person name="Veneault-Fourrey C."/>
            <person name="Joly D.L."/>
            <person name="Hacquard S."/>
            <person name="Amselem J."/>
            <person name="Cantarel B.L."/>
            <person name="Chiu R."/>
            <person name="Coutinho P.M."/>
            <person name="Feau N."/>
            <person name="Field M."/>
            <person name="Frey P."/>
            <person name="Gelhaye E."/>
            <person name="Goldberg J."/>
            <person name="Grabherr M.G."/>
            <person name="Kodira C.D."/>
            <person name="Kohler A."/>
            <person name="Kuees U."/>
            <person name="Lindquist E.A."/>
            <person name="Lucas S.M."/>
            <person name="Mago R."/>
            <person name="Mauceli E."/>
            <person name="Morin E."/>
            <person name="Murat C."/>
            <person name="Pangilinan J.L."/>
            <person name="Park R."/>
            <person name="Pearson M."/>
            <person name="Quesneville H."/>
            <person name="Rouhier N."/>
            <person name="Sakthikumar S."/>
            <person name="Salamov A.A."/>
            <person name="Schmutz J."/>
            <person name="Selles B."/>
            <person name="Shapiro H."/>
            <person name="Tanguay P."/>
            <person name="Tuskan G.A."/>
            <person name="Henrissat B."/>
            <person name="Van de Peer Y."/>
            <person name="Rouze P."/>
            <person name="Ellis J.G."/>
            <person name="Dodds P.N."/>
            <person name="Schein J.E."/>
            <person name="Zhong S."/>
            <person name="Hamelin R.C."/>
            <person name="Grigoriev I.V."/>
            <person name="Szabo L.J."/>
            <person name="Martin F."/>
        </authorList>
    </citation>
    <scope>NUCLEOTIDE SEQUENCE [LARGE SCALE GENOMIC DNA]</scope>
    <source>
        <strain evidence="7">98AG31 / pathotype 3-4-7</strain>
    </source>
</reference>
<evidence type="ECO:0000256" key="5">
    <source>
        <dbReference type="SAM" id="MobiDB-lite"/>
    </source>
</evidence>
<dbReference type="GO" id="GO:0005786">
    <property type="term" value="C:signal recognition particle, endoplasmic reticulum targeting"/>
    <property type="evidence" value="ECO:0007669"/>
    <property type="project" value="UniProtKB-KW"/>
</dbReference>
<keyword evidence="2" id="KW-0963">Cytoplasm</keyword>
<dbReference type="InterPro" id="IPR002778">
    <property type="entry name" value="Signal_recog_particle_SRP19"/>
</dbReference>
<dbReference type="PANTHER" id="PTHR17453:SF0">
    <property type="entry name" value="SIGNAL RECOGNITION PARTICLE 19 KDA PROTEIN"/>
    <property type="match status" value="1"/>
</dbReference>
<feature type="region of interest" description="Disordered" evidence="5">
    <location>
        <begin position="216"/>
        <end position="266"/>
    </location>
</feature>
<dbReference type="EMBL" id="GL883117">
    <property type="protein sequence ID" value="EGG04624.1"/>
    <property type="molecule type" value="Genomic_DNA"/>
</dbReference>
<dbReference type="Proteomes" id="UP000001072">
    <property type="component" value="Unassembled WGS sequence"/>
</dbReference>
<dbReference type="InParanoid" id="F4RSM5"/>
<comment type="subcellular location">
    <subcellularLocation>
        <location evidence="1">Cytoplasm</location>
    </subcellularLocation>
</comment>
<dbReference type="FunFam" id="3.30.56.30:FF:000010">
    <property type="entry name" value="Signal recognition particle sec65 subunit"/>
    <property type="match status" value="1"/>
</dbReference>
<dbReference type="GeneID" id="18934956"/>
<accession>F4RSM5</accession>
<feature type="compositionally biased region" description="Polar residues" evidence="5">
    <location>
        <begin position="227"/>
        <end position="237"/>
    </location>
</feature>
<dbReference type="AlphaFoldDB" id="F4RSM5"/>
<keyword evidence="3" id="KW-0733">Signal recognition particle</keyword>
<evidence type="ECO:0008006" key="8">
    <source>
        <dbReference type="Google" id="ProtNLM"/>
    </source>
</evidence>
<name>F4RSM5_MELLP</name>
<dbReference type="HOGENOM" id="CLU_1046139_0_0_1"/>
<dbReference type="FunCoup" id="F4RSM5">
    <property type="interactions" value="28"/>
</dbReference>
<sequence>MAPIAPEDVDDFDFPLVEASSSSAIPGSSLPHPMASGSVPPNMADLASMFSGMMGGSSGMGMMPQEKREPDRTRWKNWETIYPIYLDAKVPYKTGGRRVSLKYSLRWPLAHHIQQVCSQIGFPAQLENDKTHPSDWQNPGRVKVLIKKGGKPTVRSIKDKYTLLCRLGTLLRPLESKRLNLPPPTIDDRISGPLPLISLRLPYNSPAVSHGVLEAADSQAPEITTDEIPSNDSNSKSIESKKTNKTSAQKPSSKPPGSSKKKKGRK</sequence>
<evidence type="ECO:0000256" key="1">
    <source>
        <dbReference type="ARBA" id="ARBA00004496"/>
    </source>
</evidence>
<evidence type="ECO:0000313" key="7">
    <source>
        <dbReference type="Proteomes" id="UP000001072"/>
    </source>
</evidence>
<dbReference type="GO" id="GO:0006617">
    <property type="term" value="P:SRP-dependent cotranslational protein targeting to membrane, signal sequence recognition"/>
    <property type="evidence" value="ECO:0007669"/>
    <property type="project" value="TreeGrafter"/>
</dbReference>
<dbReference type="OrthoDB" id="2527451at2759"/>